<dbReference type="SUPFAM" id="SSF52058">
    <property type="entry name" value="L domain-like"/>
    <property type="match status" value="1"/>
</dbReference>
<dbReference type="Gene3D" id="3.80.10.10">
    <property type="entry name" value="Ribonuclease Inhibitor"/>
    <property type="match status" value="1"/>
</dbReference>
<name>A0A3B0K1H0_DROGU</name>
<dbReference type="Proteomes" id="UP000268350">
    <property type="component" value="Unassembled WGS sequence"/>
</dbReference>
<accession>A0A3B0K1H0</accession>
<proteinExistence type="predicted"/>
<dbReference type="EMBL" id="OUUW01000002">
    <property type="protein sequence ID" value="SPP77238.1"/>
    <property type="molecule type" value="Genomic_DNA"/>
</dbReference>
<gene>
    <name evidence="1" type="ORF">DGUA_6G007895</name>
</gene>
<organism evidence="1 2">
    <name type="scientific">Drosophila guanche</name>
    <name type="common">Fruit fly</name>
    <dbReference type="NCBI Taxonomy" id="7266"/>
    <lineage>
        <taxon>Eukaryota</taxon>
        <taxon>Metazoa</taxon>
        <taxon>Ecdysozoa</taxon>
        <taxon>Arthropoda</taxon>
        <taxon>Hexapoda</taxon>
        <taxon>Insecta</taxon>
        <taxon>Pterygota</taxon>
        <taxon>Neoptera</taxon>
        <taxon>Endopterygota</taxon>
        <taxon>Diptera</taxon>
        <taxon>Brachycera</taxon>
        <taxon>Muscomorpha</taxon>
        <taxon>Ephydroidea</taxon>
        <taxon>Drosophilidae</taxon>
        <taxon>Drosophila</taxon>
        <taxon>Sophophora</taxon>
    </lineage>
</organism>
<evidence type="ECO:0000313" key="2">
    <source>
        <dbReference type="Proteomes" id="UP000268350"/>
    </source>
</evidence>
<reference evidence="2" key="1">
    <citation type="submission" date="2018-01" db="EMBL/GenBank/DDBJ databases">
        <authorList>
            <person name="Alioto T."/>
            <person name="Alioto T."/>
        </authorList>
    </citation>
    <scope>NUCLEOTIDE SEQUENCE [LARGE SCALE GENOMIC DNA]</scope>
</reference>
<sequence>MDKLGLGCPFSFLGGKEGRTQGIRAKPDILQLNYDCYLEILSYLTALEDQLNLGRAHILFHQMLANILPTRYGKINVKMLKSIQDWEYMLQLCGSSVVRCEVPHGRWDESFTHPFLDLLNQNCSNLQQLVLIFMHSDTDTPPASRDSRNGHANIMQLLMELPGLRNLTLIDARAPQLQQLQHFGELQALDVDGIDVNLSEENFVHMFHNKENLCRLLLNFGRALKRTYQLPQVSDHCAQLEHLTLENFDLNLPDIGEFRSLKSLRMISRWIGEVNSVFYRSLAKRYADHLEQLQFLSIRIGAAQDWEYMLQLCGSSVVRCEVPHGRWDESFTHPFLDLLNQNCSNLQQLVLIFMHSDTDTPPASRDSRNGHANIMQLLMELPGLRNLTLIDARAPQLQQLQHFGELQALDVDGIDVNLSEENFVHMFHNKENLCRLLLNFGRALKRTYQLPQVSDHCAQLEHLTLENFDLNLPDIGEFRSLKSLRMISRWIGEVNNDFYRSLAKRYADHLEQLQFLSIRIGAAQVHHILALKRIKALECDNWPSEAVEKLSLLTELECLAIECINPIKGVNCQLLSVLSSCCKLAHLKLGKRWQMTSSEATRFLSDVRDVRLGSKTKLLLTLSFIKLKEHQQMLNDLFTNDTHLRLGFHDVCHYCRPDTHSRCDTIFD</sequence>
<evidence type="ECO:0000313" key="1">
    <source>
        <dbReference type="EMBL" id="SPP77238.1"/>
    </source>
</evidence>
<dbReference type="InterPro" id="IPR032675">
    <property type="entry name" value="LRR_dom_sf"/>
</dbReference>
<keyword evidence="2" id="KW-1185">Reference proteome</keyword>
<dbReference type="OrthoDB" id="7837952at2759"/>
<protein>
    <submittedName>
        <fullName evidence="1">Uncharacterized protein</fullName>
    </submittedName>
</protein>
<dbReference type="AlphaFoldDB" id="A0A3B0K1H0"/>